<dbReference type="EMBL" id="VTPC01031001">
    <property type="protein sequence ID" value="KAF2891479.1"/>
    <property type="molecule type" value="Genomic_DNA"/>
</dbReference>
<evidence type="ECO:0000313" key="2">
    <source>
        <dbReference type="Proteomes" id="UP000801492"/>
    </source>
</evidence>
<sequence>MQKKIIDLNPLLLRDNFIEVEMNSSEYRDTETVFDSSNGMESSFKLLSSIEIDQNVASSSSAFTELKINSSEIKDSCVQTGKTLTHGTPRKLKLRSKIRTLQRKLLPVKSNNTHEITEEDLDLMVTSPSSPPAVHIDVVDYHHWDNVTEQNGFEYVTGYLARKCCERPSCDLCIGYIFGSGVEIMNI</sequence>
<protein>
    <submittedName>
        <fullName evidence="1">Uncharacterized protein</fullName>
    </submittedName>
</protein>
<organism evidence="1 2">
    <name type="scientific">Ignelater luminosus</name>
    <name type="common">Cucubano</name>
    <name type="synonym">Pyrophorus luminosus</name>
    <dbReference type="NCBI Taxonomy" id="2038154"/>
    <lineage>
        <taxon>Eukaryota</taxon>
        <taxon>Metazoa</taxon>
        <taxon>Ecdysozoa</taxon>
        <taxon>Arthropoda</taxon>
        <taxon>Hexapoda</taxon>
        <taxon>Insecta</taxon>
        <taxon>Pterygota</taxon>
        <taxon>Neoptera</taxon>
        <taxon>Endopterygota</taxon>
        <taxon>Coleoptera</taxon>
        <taxon>Polyphaga</taxon>
        <taxon>Elateriformia</taxon>
        <taxon>Elateroidea</taxon>
        <taxon>Elateridae</taxon>
        <taxon>Agrypninae</taxon>
        <taxon>Pyrophorini</taxon>
        <taxon>Ignelater</taxon>
    </lineage>
</organism>
<dbReference type="Proteomes" id="UP000801492">
    <property type="component" value="Unassembled WGS sequence"/>
</dbReference>
<proteinExistence type="predicted"/>
<reference evidence="1" key="1">
    <citation type="submission" date="2019-08" db="EMBL/GenBank/DDBJ databases">
        <title>The genome of the North American firefly Photinus pyralis.</title>
        <authorList>
            <consortium name="Photinus pyralis genome working group"/>
            <person name="Fallon T.R."/>
            <person name="Sander Lower S.E."/>
            <person name="Weng J.-K."/>
        </authorList>
    </citation>
    <scope>NUCLEOTIDE SEQUENCE</scope>
    <source>
        <strain evidence="1">TRF0915ILg1</strain>
        <tissue evidence="1">Whole body</tissue>
    </source>
</reference>
<gene>
    <name evidence="1" type="ORF">ILUMI_14694</name>
</gene>
<dbReference type="AlphaFoldDB" id="A0A8K0G9T1"/>
<dbReference type="OrthoDB" id="8190203at2759"/>
<accession>A0A8K0G9T1</accession>
<evidence type="ECO:0000313" key="1">
    <source>
        <dbReference type="EMBL" id="KAF2891479.1"/>
    </source>
</evidence>
<keyword evidence="2" id="KW-1185">Reference proteome</keyword>
<comment type="caution">
    <text evidence="1">The sequence shown here is derived from an EMBL/GenBank/DDBJ whole genome shotgun (WGS) entry which is preliminary data.</text>
</comment>
<name>A0A8K0G9T1_IGNLU</name>